<evidence type="ECO:0000313" key="5">
    <source>
        <dbReference type="Proteomes" id="UP001366060"/>
    </source>
</evidence>
<evidence type="ECO:0000313" key="4">
    <source>
        <dbReference type="EMBL" id="MEL0657837.1"/>
    </source>
</evidence>
<proteinExistence type="predicted"/>
<dbReference type="RefSeq" id="WP_341626588.1">
    <property type="nucleotide sequence ID" value="NZ_JBAKBA010000002.1"/>
</dbReference>
<dbReference type="Pfam" id="PF01627">
    <property type="entry name" value="Hpt"/>
    <property type="match status" value="1"/>
</dbReference>
<dbReference type="PROSITE" id="PS50894">
    <property type="entry name" value="HPT"/>
    <property type="match status" value="1"/>
</dbReference>
<evidence type="ECO:0000256" key="1">
    <source>
        <dbReference type="ARBA" id="ARBA00023012"/>
    </source>
</evidence>
<evidence type="ECO:0000256" key="2">
    <source>
        <dbReference type="PROSITE-ProRule" id="PRU00110"/>
    </source>
</evidence>
<keyword evidence="2" id="KW-0597">Phosphoprotein</keyword>
<dbReference type="Gene3D" id="1.20.120.160">
    <property type="entry name" value="HPT domain"/>
    <property type="match status" value="1"/>
</dbReference>
<comment type="caution">
    <text evidence="4">The sequence shown here is derived from an EMBL/GenBank/DDBJ whole genome shotgun (WGS) entry which is preliminary data.</text>
</comment>
<dbReference type="InterPro" id="IPR008207">
    <property type="entry name" value="Sig_transdc_His_kin_Hpt_dom"/>
</dbReference>
<feature type="domain" description="HPt" evidence="3">
    <location>
        <begin position="18"/>
        <end position="114"/>
    </location>
</feature>
<dbReference type="InterPro" id="IPR036641">
    <property type="entry name" value="HPT_dom_sf"/>
</dbReference>
<dbReference type="EMBL" id="JBAKBA010000002">
    <property type="protein sequence ID" value="MEL0657837.1"/>
    <property type="molecule type" value="Genomic_DNA"/>
</dbReference>
<gene>
    <name evidence="4" type="ORF">V6255_01695</name>
</gene>
<feature type="modified residue" description="Phosphohistidine" evidence="2">
    <location>
        <position position="57"/>
    </location>
</feature>
<name>A0ABU9H7I6_9GAMM</name>
<dbReference type="Proteomes" id="UP001366060">
    <property type="component" value="Unassembled WGS sequence"/>
</dbReference>
<protein>
    <submittedName>
        <fullName evidence="4">Hpt domain-containing protein</fullName>
    </submittedName>
</protein>
<accession>A0ABU9H7I6</accession>
<evidence type="ECO:0000259" key="3">
    <source>
        <dbReference type="PROSITE" id="PS50894"/>
    </source>
</evidence>
<keyword evidence="5" id="KW-1185">Reference proteome</keyword>
<organism evidence="4 5">
    <name type="scientific">Psychromonas arctica</name>
    <dbReference type="NCBI Taxonomy" id="168275"/>
    <lineage>
        <taxon>Bacteria</taxon>
        <taxon>Pseudomonadati</taxon>
        <taxon>Pseudomonadota</taxon>
        <taxon>Gammaproteobacteria</taxon>
        <taxon>Alteromonadales</taxon>
        <taxon>Psychromonadaceae</taxon>
        <taxon>Psychromonas</taxon>
    </lineage>
</organism>
<dbReference type="SUPFAM" id="SSF47226">
    <property type="entry name" value="Histidine-containing phosphotransfer domain, HPT domain"/>
    <property type="match status" value="1"/>
</dbReference>
<sequence length="115" mass="12893">MDILIDESVIENMKEDLGEDTCQILIGLFIEETTSLFIDLKNAFEAMDLKAIENATHILKNSAVLYGATSVAAKAKEINDRLCLPSKLATSTDYQLLELIKTTLQAYNNKYYKVI</sequence>
<keyword evidence="1" id="KW-0902">Two-component regulatory system</keyword>
<reference evidence="4 5" key="1">
    <citation type="submission" date="2024-02" db="EMBL/GenBank/DDBJ databases">
        <title>Bacteria isolated from the canopy kelp, Nereocystis luetkeana.</title>
        <authorList>
            <person name="Pfister C.A."/>
            <person name="Younker I.T."/>
            <person name="Light S.H."/>
        </authorList>
    </citation>
    <scope>NUCLEOTIDE SEQUENCE [LARGE SCALE GENOMIC DNA]</scope>
    <source>
        <strain evidence="4 5">TI.2.07</strain>
    </source>
</reference>